<sequence length="250" mass="27219">MSGQASAQADAPAEAKPDAPAGNWKIAAGPGVYVAPDFPGSRHALVYPIVYQDIDYAGRFFSRGFDFLGAYLLNNDVWQVGADFQLDPTWRRARDDARLNGLGDVQMTVRARAFAQAQISFVTLSADLAQDIGGQKQGLIANGDVLFSLPAGKWLFTMGPGVTWGNGQYMRTFFGVNAQQSRDSGLPVYSVGAGLREWHANAIVSYDISRRWSALGAVTFARLRGDAGASPITERRQQWTAMGALTYRFR</sequence>
<feature type="region of interest" description="Disordered" evidence="6">
    <location>
        <begin position="1"/>
        <end position="22"/>
    </location>
</feature>
<evidence type="ECO:0000256" key="2">
    <source>
        <dbReference type="ARBA" id="ARBA00005722"/>
    </source>
</evidence>
<evidence type="ECO:0000313" key="8">
    <source>
        <dbReference type="Proteomes" id="UP000177515"/>
    </source>
</evidence>
<dbReference type="PANTHER" id="PTHR38776">
    <property type="entry name" value="MLTA-INTERACTING PROTEIN-RELATED"/>
    <property type="match status" value="1"/>
</dbReference>
<dbReference type="Pfam" id="PF06629">
    <property type="entry name" value="MipA"/>
    <property type="match status" value="1"/>
</dbReference>
<keyword evidence="4" id="KW-0472">Membrane</keyword>
<accession>A0ABN4U0D6</accession>
<dbReference type="EMBL" id="CP017755">
    <property type="protein sequence ID" value="AOZ11071.1"/>
    <property type="molecule type" value="Genomic_DNA"/>
</dbReference>
<proteinExistence type="inferred from homology"/>
<protein>
    <submittedName>
        <fullName evidence="7">Structural protein MipA</fullName>
    </submittedName>
</protein>
<dbReference type="InterPro" id="IPR010583">
    <property type="entry name" value="MipA"/>
</dbReference>
<name>A0ABN4U0D6_9BURK</name>
<keyword evidence="8" id="KW-1185">Reference proteome</keyword>
<evidence type="ECO:0000313" key="7">
    <source>
        <dbReference type="EMBL" id="AOZ11071.1"/>
    </source>
</evidence>
<evidence type="ECO:0000256" key="5">
    <source>
        <dbReference type="ARBA" id="ARBA00023237"/>
    </source>
</evidence>
<keyword evidence="5" id="KW-0998">Cell outer membrane</keyword>
<evidence type="ECO:0000256" key="3">
    <source>
        <dbReference type="ARBA" id="ARBA00022729"/>
    </source>
</evidence>
<dbReference type="PANTHER" id="PTHR38776:SF1">
    <property type="entry name" value="MLTA-INTERACTING PROTEIN-RELATED"/>
    <property type="match status" value="1"/>
</dbReference>
<comment type="subcellular location">
    <subcellularLocation>
        <location evidence="1">Cell outer membrane</location>
    </subcellularLocation>
</comment>
<dbReference type="Proteomes" id="UP000177515">
    <property type="component" value="Chromosome 2"/>
</dbReference>
<evidence type="ECO:0000256" key="6">
    <source>
        <dbReference type="SAM" id="MobiDB-lite"/>
    </source>
</evidence>
<keyword evidence="3" id="KW-0732">Signal</keyword>
<comment type="similarity">
    <text evidence="2">Belongs to the MipA/OmpV family.</text>
</comment>
<gene>
    <name evidence="7" type="ORF">BKK80_34450</name>
</gene>
<evidence type="ECO:0000256" key="1">
    <source>
        <dbReference type="ARBA" id="ARBA00004442"/>
    </source>
</evidence>
<organism evidence="7 8">
    <name type="scientific">Cupriavidus malaysiensis</name>
    <dbReference type="NCBI Taxonomy" id="367825"/>
    <lineage>
        <taxon>Bacteria</taxon>
        <taxon>Pseudomonadati</taxon>
        <taxon>Pseudomonadota</taxon>
        <taxon>Betaproteobacteria</taxon>
        <taxon>Burkholderiales</taxon>
        <taxon>Burkholderiaceae</taxon>
        <taxon>Cupriavidus</taxon>
    </lineage>
</organism>
<reference evidence="7 8" key="1">
    <citation type="submission" date="2016-10" db="EMBL/GenBank/DDBJ databases">
        <title>Complete genome sequences of three Cupriavidus strains isolated from various Malaysian environments.</title>
        <authorList>
            <person name="Abdullah A.A.-A."/>
            <person name="Shafie N.A.H."/>
            <person name="Lau N.S."/>
        </authorList>
    </citation>
    <scope>NUCLEOTIDE SEQUENCE [LARGE SCALE GENOMIC DNA]</scope>
    <source>
        <strain evidence="7 8">USMAA1020</strain>
    </source>
</reference>
<evidence type="ECO:0000256" key="4">
    <source>
        <dbReference type="ARBA" id="ARBA00023136"/>
    </source>
</evidence>